<evidence type="ECO:0000256" key="2">
    <source>
        <dbReference type="ARBA" id="ARBA00001946"/>
    </source>
</evidence>
<organism evidence="9 10">
    <name type="scientific">Parastrongyloides trichosuri</name>
    <name type="common">Possum-specific nematode worm</name>
    <dbReference type="NCBI Taxonomy" id="131310"/>
    <lineage>
        <taxon>Eukaryota</taxon>
        <taxon>Metazoa</taxon>
        <taxon>Ecdysozoa</taxon>
        <taxon>Nematoda</taxon>
        <taxon>Chromadorea</taxon>
        <taxon>Rhabditida</taxon>
        <taxon>Tylenchina</taxon>
        <taxon>Panagrolaimomorpha</taxon>
        <taxon>Strongyloidoidea</taxon>
        <taxon>Strongyloididae</taxon>
        <taxon>Parastrongyloides</taxon>
    </lineage>
</organism>
<protein>
    <submittedName>
        <fullName evidence="10 11">Nudix hydrolase domain-containing protein</fullName>
    </submittedName>
</protein>
<evidence type="ECO:0000256" key="5">
    <source>
        <dbReference type="ARBA" id="ARBA00022801"/>
    </source>
</evidence>
<sequence>MLSRVPISSSTVLLNKFTKDLLLLRRGPTARFAPNLYVFPGGVIEKNIDTEFPMQLSNYGNIKGIQLVPERLENDFGLRVCSLRELFEETGLLFVADKVTNKKKTLSTLEDPLLNKMKMKIRKDPKLFKDLFTDFNIDLEILSPWSHWVTPATFPMRFETIFYKMSVDDNYKVDLCSKEMTDYTWMKALDVLKNPNVKNFLPPPQVYEMYKLYWSEFENIEVERDLIYPQLIFAKDPSKPDIYALPGDHLFIDNITEEVRETKRVMTVEEVDTYSKDKKVNRVIFSNFKDSNIADVVVRNFSDNDENKQAVKMQKLLSKYSLK</sequence>
<evidence type="ECO:0000256" key="3">
    <source>
        <dbReference type="ARBA" id="ARBA00005582"/>
    </source>
</evidence>
<feature type="domain" description="Nudix hydrolase" evidence="8">
    <location>
        <begin position="4"/>
        <end position="208"/>
    </location>
</feature>
<evidence type="ECO:0000256" key="6">
    <source>
        <dbReference type="ARBA" id="ARBA00022842"/>
    </source>
</evidence>
<comment type="cofactor">
    <cofactor evidence="1">
        <name>Mn(2+)</name>
        <dbReference type="ChEBI" id="CHEBI:29035"/>
    </cofactor>
</comment>
<keyword evidence="7" id="KW-0464">Manganese</keyword>
<dbReference type="InterPro" id="IPR015797">
    <property type="entry name" value="NUDIX_hydrolase-like_dom_sf"/>
</dbReference>
<evidence type="ECO:0000256" key="1">
    <source>
        <dbReference type="ARBA" id="ARBA00001936"/>
    </source>
</evidence>
<evidence type="ECO:0000256" key="4">
    <source>
        <dbReference type="ARBA" id="ARBA00022723"/>
    </source>
</evidence>
<dbReference type="STRING" id="131310.A0A0N4ZNN3"/>
<name>A0A0N4ZNN3_PARTI</name>
<evidence type="ECO:0000256" key="7">
    <source>
        <dbReference type="ARBA" id="ARBA00023211"/>
    </source>
</evidence>
<evidence type="ECO:0000259" key="8">
    <source>
        <dbReference type="PROSITE" id="PS51462"/>
    </source>
</evidence>
<keyword evidence="6" id="KW-0460">Magnesium</keyword>
<comment type="similarity">
    <text evidence="3">Belongs to the Nudix hydrolase family.</text>
</comment>
<reference evidence="10 11" key="1">
    <citation type="submission" date="2017-02" db="UniProtKB">
        <authorList>
            <consortium name="WormBaseParasite"/>
        </authorList>
    </citation>
    <scope>IDENTIFICATION</scope>
</reference>
<proteinExistence type="inferred from homology"/>
<dbReference type="AlphaFoldDB" id="A0A0N4ZNN3"/>
<evidence type="ECO:0000313" key="10">
    <source>
        <dbReference type="WBParaSite" id="PTRK_0001014600.1"/>
    </source>
</evidence>
<dbReference type="InterPro" id="IPR000086">
    <property type="entry name" value="NUDIX_hydrolase_dom"/>
</dbReference>
<keyword evidence="9" id="KW-1185">Reference proteome</keyword>
<dbReference type="CDD" id="cd18870">
    <property type="entry name" value="NUDIX_AcylCoAdiphos_Nudt19"/>
    <property type="match status" value="1"/>
</dbReference>
<dbReference type="SUPFAM" id="SSF55811">
    <property type="entry name" value="Nudix"/>
    <property type="match status" value="1"/>
</dbReference>
<evidence type="ECO:0000313" key="9">
    <source>
        <dbReference type="Proteomes" id="UP000038045"/>
    </source>
</evidence>
<keyword evidence="5" id="KW-0378">Hydrolase</keyword>
<dbReference type="InterPro" id="IPR039121">
    <property type="entry name" value="NUDT19"/>
</dbReference>
<dbReference type="Gene3D" id="3.90.79.10">
    <property type="entry name" value="Nucleoside Triphosphate Pyrophosphohydrolase"/>
    <property type="match status" value="1"/>
</dbReference>
<evidence type="ECO:0000313" key="11">
    <source>
        <dbReference type="WBParaSite" id="PTRK_0001186200.1"/>
    </source>
</evidence>
<dbReference type="PANTHER" id="PTHR12318">
    <property type="entry name" value="TESTOSTERONE-REGULATED PROTEIN RP2"/>
    <property type="match status" value="1"/>
</dbReference>
<comment type="cofactor">
    <cofactor evidence="2">
        <name>Mg(2+)</name>
        <dbReference type="ChEBI" id="CHEBI:18420"/>
    </cofactor>
</comment>
<dbReference type="GO" id="GO:0005739">
    <property type="term" value="C:mitochondrion"/>
    <property type="evidence" value="ECO:0007669"/>
    <property type="project" value="TreeGrafter"/>
</dbReference>
<dbReference type="PROSITE" id="PS51462">
    <property type="entry name" value="NUDIX"/>
    <property type="match status" value="1"/>
</dbReference>
<accession>A0A0N4ZNN3</accession>
<dbReference type="Proteomes" id="UP000038045">
    <property type="component" value="Unplaced"/>
</dbReference>
<dbReference type="PANTHER" id="PTHR12318:SF0">
    <property type="entry name" value="ACYL-COENZYME A DIPHOSPHATASE NUDT19"/>
    <property type="match status" value="1"/>
</dbReference>
<dbReference type="WBParaSite" id="PTRK_0001186200.1">
    <property type="protein sequence ID" value="PTRK_0001186200.1"/>
    <property type="gene ID" value="PTRK_0001186200"/>
</dbReference>
<dbReference type="GO" id="GO:0016818">
    <property type="term" value="F:hydrolase activity, acting on acid anhydrides, in phosphorus-containing anhydrides"/>
    <property type="evidence" value="ECO:0007669"/>
    <property type="project" value="InterPro"/>
</dbReference>
<dbReference type="GO" id="GO:0046872">
    <property type="term" value="F:metal ion binding"/>
    <property type="evidence" value="ECO:0007669"/>
    <property type="project" value="UniProtKB-KW"/>
</dbReference>
<dbReference type="WBParaSite" id="PTRK_0001014600.1">
    <property type="protein sequence ID" value="PTRK_0001014600.1"/>
    <property type="gene ID" value="PTRK_0001014600"/>
</dbReference>
<keyword evidence="4" id="KW-0479">Metal-binding</keyword>